<evidence type="ECO:0000259" key="5">
    <source>
        <dbReference type="PROSITE" id="PS50110"/>
    </source>
</evidence>
<sequence length="240" mass="26529">MAIRIALVEDNPSLRKRFIDNFKYFQSIDLVLVSPTGEDFLNKMEQATAQELPQVVLMDIELPGIDGIETTARLKQSLPDIEVMMLTVFEQPDKIFNSLKAGAVGYMLKDESPSNIVKAVEELLEGGAPMSRTIARKMIGLISSDPNLSEDSKLKDQAIQEYGLSEQEVKIIQRLVDGNNYLEIAEGLFISPHTVKTHIKNIYKKLHVHSRASAVKLAIDKKIVGIVALILAAAATLLST</sequence>
<dbReference type="InterPro" id="IPR001789">
    <property type="entry name" value="Sig_transdc_resp-reg_receiver"/>
</dbReference>
<dbReference type="SUPFAM" id="SSF46894">
    <property type="entry name" value="C-terminal effector domain of the bipartite response regulators"/>
    <property type="match status" value="1"/>
</dbReference>
<dbReference type="Pfam" id="PF00072">
    <property type="entry name" value="Response_reg"/>
    <property type="match status" value="1"/>
</dbReference>
<dbReference type="InterPro" id="IPR000792">
    <property type="entry name" value="Tscrpt_reg_LuxR_C"/>
</dbReference>
<dbReference type="InterPro" id="IPR011006">
    <property type="entry name" value="CheY-like_superfamily"/>
</dbReference>
<dbReference type="EMBL" id="CP136051">
    <property type="protein sequence ID" value="WOK05739.1"/>
    <property type="molecule type" value="Genomic_DNA"/>
</dbReference>
<evidence type="ECO:0000256" key="2">
    <source>
        <dbReference type="ARBA" id="ARBA00023125"/>
    </source>
</evidence>
<evidence type="ECO:0000256" key="1">
    <source>
        <dbReference type="ARBA" id="ARBA00022553"/>
    </source>
</evidence>
<dbReference type="PANTHER" id="PTHR43214:SF43">
    <property type="entry name" value="TWO-COMPONENT RESPONSE REGULATOR"/>
    <property type="match status" value="1"/>
</dbReference>
<dbReference type="PROSITE" id="PS00622">
    <property type="entry name" value="HTH_LUXR_1"/>
    <property type="match status" value="1"/>
</dbReference>
<dbReference type="PROSITE" id="PS50110">
    <property type="entry name" value="RESPONSE_REGULATORY"/>
    <property type="match status" value="1"/>
</dbReference>
<proteinExistence type="predicted"/>
<protein>
    <submittedName>
        <fullName evidence="6">Response regulator transcription factor</fullName>
    </submittedName>
</protein>
<dbReference type="InterPro" id="IPR058245">
    <property type="entry name" value="NreC/VraR/RcsB-like_REC"/>
</dbReference>
<dbReference type="CDD" id="cd17535">
    <property type="entry name" value="REC_NarL-like"/>
    <property type="match status" value="1"/>
</dbReference>
<dbReference type="CDD" id="cd06170">
    <property type="entry name" value="LuxR_C_like"/>
    <property type="match status" value="1"/>
</dbReference>
<keyword evidence="2" id="KW-0238">DNA-binding</keyword>
<dbReference type="Proteomes" id="UP001302349">
    <property type="component" value="Chromosome"/>
</dbReference>
<dbReference type="InterPro" id="IPR039420">
    <property type="entry name" value="WalR-like"/>
</dbReference>
<reference evidence="6 7" key="1">
    <citation type="journal article" date="2023" name="Microbiol. Resour. Announc.">
        <title>Complete Genome Sequence of Imperialibacter roseus strain P4T.</title>
        <authorList>
            <person name="Tizabi D.R."/>
            <person name="Bachvaroff T."/>
            <person name="Hill R.T."/>
        </authorList>
    </citation>
    <scope>NUCLEOTIDE SEQUENCE [LARGE SCALE GENOMIC DNA]</scope>
    <source>
        <strain evidence="6 7">P4T</strain>
    </source>
</reference>
<dbReference type="PROSITE" id="PS50043">
    <property type="entry name" value="HTH_LUXR_2"/>
    <property type="match status" value="1"/>
</dbReference>
<dbReference type="PANTHER" id="PTHR43214">
    <property type="entry name" value="TWO-COMPONENT RESPONSE REGULATOR"/>
    <property type="match status" value="1"/>
</dbReference>
<dbReference type="RefSeq" id="WP_317488495.1">
    <property type="nucleotide sequence ID" value="NZ_CP136051.1"/>
</dbReference>
<feature type="domain" description="Response regulatory" evidence="5">
    <location>
        <begin position="4"/>
        <end position="124"/>
    </location>
</feature>
<keyword evidence="1 3" id="KW-0597">Phosphoprotein</keyword>
<dbReference type="SUPFAM" id="SSF52172">
    <property type="entry name" value="CheY-like"/>
    <property type="match status" value="1"/>
</dbReference>
<organism evidence="6 7">
    <name type="scientific">Imperialibacter roseus</name>
    <dbReference type="NCBI Taxonomy" id="1324217"/>
    <lineage>
        <taxon>Bacteria</taxon>
        <taxon>Pseudomonadati</taxon>
        <taxon>Bacteroidota</taxon>
        <taxon>Cytophagia</taxon>
        <taxon>Cytophagales</taxon>
        <taxon>Flammeovirgaceae</taxon>
        <taxon>Imperialibacter</taxon>
    </lineage>
</organism>
<dbReference type="InterPro" id="IPR016032">
    <property type="entry name" value="Sig_transdc_resp-reg_C-effctor"/>
</dbReference>
<gene>
    <name evidence="6" type="ORF">RT717_21930</name>
</gene>
<accession>A0ABZ0IMP2</accession>
<evidence type="ECO:0000313" key="7">
    <source>
        <dbReference type="Proteomes" id="UP001302349"/>
    </source>
</evidence>
<evidence type="ECO:0000313" key="6">
    <source>
        <dbReference type="EMBL" id="WOK05739.1"/>
    </source>
</evidence>
<name>A0ABZ0IMP2_9BACT</name>
<feature type="domain" description="HTH luxR-type" evidence="4">
    <location>
        <begin position="153"/>
        <end position="222"/>
    </location>
</feature>
<evidence type="ECO:0000256" key="3">
    <source>
        <dbReference type="PROSITE-ProRule" id="PRU00169"/>
    </source>
</evidence>
<evidence type="ECO:0000259" key="4">
    <source>
        <dbReference type="PROSITE" id="PS50043"/>
    </source>
</evidence>
<dbReference type="SMART" id="SM00448">
    <property type="entry name" value="REC"/>
    <property type="match status" value="1"/>
</dbReference>
<dbReference type="Pfam" id="PF00196">
    <property type="entry name" value="GerE"/>
    <property type="match status" value="1"/>
</dbReference>
<dbReference type="Gene3D" id="3.40.50.2300">
    <property type="match status" value="1"/>
</dbReference>
<keyword evidence="7" id="KW-1185">Reference proteome</keyword>
<feature type="modified residue" description="4-aspartylphosphate" evidence="3">
    <location>
        <position position="59"/>
    </location>
</feature>
<dbReference type="PRINTS" id="PR00038">
    <property type="entry name" value="HTHLUXR"/>
</dbReference>
<dbReference type="SMART" id="SM00421">
    <property type="entry name" value="HTH_LUXR"/>
    <property type="match status" value="1"/>
</dbReference>